<dbReference type="InParanoid" id="A7RKL0"/>
<dbReference type="eggNOG" id="ENOG502S3EI">
    <property type="taxonomic scope" value="Eukaryota"/>
</dbReference>
<dbReference type="HOGENOM" id="CLU_957438_0_0_1"/>
<dbReference type="EMBL" id="DS472980">
    <property type="protein sequence ID" value="EDO27555.1"/>
    <property type="molecule type" value="Genomic_DNA"/>
</dbReference>
<accession>A7RKL0</accession>
<feature type="compositionally biased region" description="Basic and acidic residues" evidence="1">
    <location>
        <begin position="239"/>
        <end position="251"/>
    </location>
</feature>
<evidence type="ECO:0000313" key="3">
    <source>
        <dbReference type="EMBL" id="EDO47926.1"/>
    </source>
</evidence>
<feature type="region of interest" description="Disordered" evidence="1">
    <location>
        <begin position="156"/>
        <end position="175"/>
    </location>
</feature>
<feature type="region of interest" description="Disordered" evidence="1">
    <location>
        <begin position="1"/>
        <end position="22"/>
    </location>
</feature>
<dbReference type="OMA" id="IRTNIME"/>
<reference evidence="3 4" key="1">
    <citation type="journal article" date="2007" name="Science">
        <title>Sea anemone genome reveals ancestral eumetazoan gene repertoire and genomic organization.</title>
        <authorList>
            <person name="Putnam N.H."/>
            <person name="Srivastava M."/>
            <person name="Hellsten U."/>
            <person name="Dirks B."/>
            <person name="Chapman J."/>
            <person name="Salamov A."/>
            <person name="Terry A."/>
            <person name="Shapiro H."/>
            <person name="Lindquist E."/>
            <person name="Kapitonov V.V."/>
            <person name="Jurka J."/>
            <person name="Genikhovich G."/>
            <person name="Grigoriev I.V."/>
            <person name="Lucas S.M."/>
            <person name="Steele R.E."/>
            <person name="Finnerty J.R."/>
            <person name="Technau U."/>
            <person name="Martindale M.Q."/>
            <person name="Rokhsar D.S."/>
        </authorList>
    </citation>
    <scope>NUCLEOTIDE SEQUENCE [LARGE SCALE GENOMIC DNA]</scope>
    <source>
        <strain evidence="4">CH2 X CH6</strain>
        <strain evidence="3">CH2 x CH6</strain>
    </source>
</reference>
<evidence type="ECO:0000313" key="4">
    <source>
        <dbReference type="Proteomes" id="UP000001593"/>
    </source>
</evidence>
<organism evidence="3 4">
    <name type="scientific">Nematostella vectensis</name>
    <name type="common">Starlet sea anemone</name>
    <dbReference type="NCBI Taxonomy" id="45351"/>
    <lineage>
        <taxon>Eukaryota</taxon>
        <taxon>Metazoa</taxon>
        <taxon>Cnidaria</taxon>
        <taxon>Anthozoa</taxon>
        <taxon>Hexacorallia</taxon>
        <taxon>Actiniaria</taxon>
        <taxon>Edwardsiidae</taxon>
        <taxon>Nematostella</taxon>
    </lineage>
</organism>
<gene>
    <name evidence="2" type="ORF">NEMVEDRAFT_v1g223966</name>
    <name evidence="3" type="ORF">NEMVEDRAFT_v1g238949</name>
</gene>
<dbReference type="InterPro" id="IPR026680">
    <property type="entry name" value="CCDC137"/>
</dbReference>
<name>A7RKL0_NEMVE</name>
<dbReference type="PANTHER" id="PTHR21838:SF2">
    <property type="entry name" value="COILED-COIL DOMAIN-CONTAINING PROTEIN 137"/>
    <property type="match status" value="1"/>
</dbReference>
<feature type="compositionally biased region" description="Basic residues" evidence="1">
    <location>
        <begin position="1"/>
        <end position="10"/>
    </location>
</feature>
<dbReference type="Proteomes" id="UP000001593">
    <property type="component" value="Unassembled WGS sequence"/>
</dbReference>
<protein>
    <submittedName>
        <fullName evidence="3">Uncharacterized protein</fullName>
    </submittedName>
</protein>
<feature type="region of interest" description="Disordered" evidence="1">
    <location>
        <begin position="209"/>
        <end position="276"/>
    </location>
</feature>
<keyword evidence="4" id="KW-1185">Reference proteome</keyword>
<dbReference type="PANTHER" id="PTHR21838">
    <property type="entry name" value="COILED-COIL DOMAIN-CONTAINING PROTEIN 137"/>
    <property type="match status" value="1"/>
</dbReference>
<dbReference type="EMBL" id="DS469516">
    <property type="protein sequence ID" value="EDO47926.1"/>
    <property type="molecule type" value="Genomic_DNA"/>
</dbReference>
<feature type="compositionally biased region" description="Basic residues" evidence="1">
    <location>
        <begin position="158"/>
        <end position="175"/>
    </location>
</feature>
<evidence type="ECO:0000256" key="1">
    <source>
        <dbReference type="SAM" id="MobiDB-lite"/>
    </source>
</evidence>
<proteinExistence type="predicted"/>
<dbReference type="STRING" id="45351.A7RKL0"/>
<dbReference type="AlphaFoldDB" id="A7RKL0"/>
<evidence type="ECO:0000313" key="2">
    <source>
        <dbReference type="EMBL" id="EDO27555.1"/>
    </source>
</evidence>
<dbReference type="GO" id="GO:0005634">
    <property type="term" value="C:nucleus"/>
    <property type="evidence" value="ECO:0000318"/>
    <property type="project" value="GO_Central"/>
</dbReference>
<sequence length="291" mass="33587">MGRISRHKKIKSCDPFHKGPNKITNEKISKKSVLAEKKMLKDEQGIPRGMRDLISRAKVLASKKKKKKKEGKQALTIGGCITDTNIYYWQNFVQNHMPYLPTSNLVYNIVPKSLPNGEQKKKAVLKSKFQRKVGEGKREFFNRIDHEAAMAVAESMKTNRKMSDRRKNHLKQRRKKMKQKRLQKMSADELDFSKFKDETKFGEVVQEPPSLTAKPRKAKQESQGTKGLLLNKMLTNTSKESDSPAIKREISNTELPKAKRRKHMSPAEKAMMDKEREKAISAYRISKMKKT</sequence>